<evidence type="ECO:0000256" key="6">
    <source>
        <dbReference type="ARBA" id="ARBA00022490"/>
    </source>
</evidence>
<dbReference type="InterPro" id="IPR039298">
    <property type="entry name" value="ACOT13"/>
</dbReference>
<evidence type="ECO:0000256" key="10">
    <source>
        <dbReference type="ARBA" id="ARBA00023128"/>
    </source>
</evidence>
<dbReference type="FunFam" id="3.10.129.10:FF:000021">
    <property type="entry name" value="Acyl-coenzyme A thioesterase 13"/>
    <property type="match status" value="1"/>
</dbReference>
<comment type="catalytic activity">
    <reaction evidence="13">
        <text>a fatty acyl-CoA + H2O = a fatty acid + CoA + H(+)</text>
        <dbReference type="Rhea" id="RHEA:16781"/>
        <dbReference type="ChEBI" id="CHEBI:15377"/>
        <dbReference type="ChEBI" id="CHEBI:15378"/>
        <dbReference type="ChEBI" id="CHEBI:28868"/>
        <dbReference type="ChEBI" id="CHEBI:57287"/>
        <dbReference type="ChEBI" id="CHEBI:77636"/>
    </reaction>
    <physiologicalReaction direction="left-to-right" evidence="13">
        <dbReference type="Rhea" id="RHEA:16782"/>
    </physiologicalReaction>
</comment>
<evidence type="ECO:0000256" key="9">
    <source>
        <dbReference type="ARBA" id="ARBA00023098"/>
    </source>
</evidence>
<keyword evidence="10" id="KW-0496">Mitochondrion</keyword>
<keyword evidence="9" id="KW-0443">Lipid metabolism</keyword>
<reference evidence="21 22" key="1">
    <citation type="journal article" date="2018" name="Nat. Genet.">
        <title>The Rosa genome provides new insights in the design of modern roses.</title>
        <authorList>
            <person name="Bendahmane M."/>
        </authorList>
    </citation>
    <scope>NUCLEOTIDE SEQUENCE [LARGE SCALE GENOMIC DNA]</scope>
    <source>
        <strain evidence="22">cv. Old Blush</strain>
    </source>
</reference>
<feature type="domain" description="Thioesterase" evidence="20">
    <location>
        <begin position="80"/>
        <end position="131"/>
    </location>
</feature>
<dbReference type="EMBL" id="PDCK01000043">
    <property type="protein sequence ID" value="PRQ34384.1"/>
    <property type="molecule type" value="Genomic_DNA"/>
</dbReference>
<dbReference type="OMA" id="YECYALR"/>
<dbReference type="GO" id="GO:0005819">
    <property type="term" value="C:spindle"/>
    <property type="evidence" value="ECO:0007669"/>
    <property type="project" value="UniProtKB-SubCell"/>
</dbReference>
<dbReference type="PANTHER" id="PTHR21660">
    <property type="entry name" value="THIOESTERASE SUPERFAMILY MEMBER-RELATED"/>
    <property type="match status" value="1"/>
</dbReference>
<evidence type="ECO:0000256" key="11">
    <source>
        <dbReference type="ARBA" id="ARBA00023212"/>
    </source>
</evidence>
<dbReference type="GO" id="GO:0005634">
    <property type="term" value="C:nucleus"/>
    <property type="evidence" value="ECO:0007669"/>
    <property type="project" value="UniProtKB-SubCell"/>
</dbReference>
<evidence type="ECO:0000256" key="5">
    <source>
        <dbReference type="ARBA" id="ARBA00008324"/>
    </source>
</evidence>
<evidence type="ECO:0000256" key="2">
    <source>
        <dbReference type="ARBA" id="ARBA00004173"/>
    </source>
</evidence>
<dbReference type="GO" id="GO:0005829">
    <property type="term" value="C:cytosol"/>
    <property type="evidence" value="ECO:0007669"/>
    <property type="project" value="UniProtKB-SubCell"/>
</dbReference>
<dbReference type="Pfam" id="PF03061">
    <property type="entry name" value="4HBT"/>
    <property type="match status" value="1"/>
</dbReference>
<dbReference type="InterPro" id="IPR006683">
    <property type="entry name" value="Thioestr_dom"/>
</dbReference>
<evidence type="ECO:0000256" key="15">
    <source>
        <dbReference type="ARBA" id="ARBA00064709"/>
    </source>
</evidence>
<evidence type="ECO:0000256" key="16">
    <source>
        <dbReference type="ARBA" id="ARBA00067273"/>
    </source>
</evidence>
<evidence type="ECO:0000313" key="21">
    <source>
        <dbReference type="EMBL" id="PRQ34384.1"/>
    </source>
</evidence>
<keyword evidence="8" id="KW-0007">Acetylation</keyword>
<dbReference type="CDD" id="cd03443">
    <property type="entry name" value="PaaI_thioesterase"/>
    <property type="match status" value="1"/>
</dbReference>
<dbReference type="Gramene" id="PRQ34384">
    <property type="protein sequence ID" value="PRQ34384"/>
    <property type="gene ID" value="RchiOBHm_Chr5g0068391"/>
</dbReference>
<keyword evidence="7 21" id="KW-0378">Hydrolase</keyword>
<accession>A0A2P6QJN6</accession>
<proteinExistence type="inferred from homology"/>
<evidence type="ECO:0000256" key="17">
    <source>
        <dbReference type="ARBA" id="ARBA00081533"/>
    </source>
</evidence>
<name>A0A2P6QJN6_ROSCH</name>
<feature type="region of interest" description="Disordered" evidence="19">
    <location>
        <begin position="1"/>
        <end position="25"/>
    </location>
</feature>
<dbReference type="SUPFAM" id="SSF54637">
    <property type="entry name" value="Thioesterase/thiol ester dehydrase-isomerase"/>
    <property type="match status" value="1"/>
</dbReference>
<keyword evidence="22" id="KW-1185">Reference proteome</keyword>
<evidence type="ECO:0000313" key="22">
    <source>
        <dbReference type="Proteomes" id="UP000238479"/>
    </source>
</evidence>
<dbReference type="STRING" id="74649.A0A2P6QJN6"/>
<dbReference type="GO" id="GO:0005739">
    <property type="term" value="C:mitochondrion"/>
    <property type="evidence" value="ECO:0007669"/>
    <property type="project" value="UniProtKB-SubCell"/>
</dbReference>
<evidence type="ECO:0000256" key="3">
    <source>
        <dbReference type="ARBA" id="ARBA00004186"/>
    </source>
</evidence>
<evidence type="ECO:0000256" key="19">
    <source>
        <dbReference type="SAM" id="MobiDB-lite"/>
    </source>
</evidence>
<evidence type="ECO:0000256" key="18">
    <source>
        <dbReference type="ARBA" id="ARBA00083956"/>
    </source>
</evidence>
<comment type="similarity">
    <text evidence="5">Belongs to the thioesterase PaaI family.</text>
</comment>
<dbReference type="GO" id="GO:0006629">
    <property type="term" value="P:lipid metabolic process"/>
    <property type="evidence" value="ECO:0007669"/>
    <property type="project" value="UniProtKB-KW"/>
</dbReference>
<evidence type="ECO:0000259" key="20">
    <source>
        <dbReference type="Pfam" id="PF03061"/>
    </source>
</evidence>
<evidence type="ECO:0000256" key="1">
    <source>
        <dbReference type="ARBA" id="ARBA00004123"/>
    </source>
</evidence>
<evidence type="ECO:0000256" key="8">
    <source>
        <dbReference type="ARBA" id="ARBA00022990"/>
    </source>
</evidence>
<comment type="caution">
    <text evidence="21">The sequence shown here is derived from an EMBL/GenBank/DDBJ whole genome shotgun (WGS) entry which is preliminary data.</text>
</comment>
<comment type="function">
    <text evidence="14">Catalyzes the hydrolysis of acyl-CoAs into free fatty acids and coenzyme A (CoASH), regulating their respective intracellular levels. Has acyl-CoA thioesterase activity towards medium (C12) and long-chain (C18) fatty acyl-CoA substrates. Can also hydrolyze 3-hydroxyphenylacetyl-CoA and 3,4-dihydroxyphenylacetyl-CoA (in vitro). May play a role in controlling adaptive thermogenesis.</text>
</comment>
<dbReference type="PANTHER" id="PTHR21660:SF8">
    <property type="entry name" value="OS02G0521700 PROTEIN"/>
    <property type="match status" value="1"/>
</dbReference>
<evidence type="ECO:0000256" key="13">
    <source>
        <dbReference type="ARBA" id="ARBA00052976"/>
    </source>
</evidence>
<organism evidence="21 22">
    <name type="scientific">Rosa chinensis</name>
    <name type="common">China rose</name>
    <dbReference type="NCBI Taxonomy" id="74649"/>
    <lineage>
        <taxon>Eukaryota</taxon>
        <taxon>Viridiplantae</taxon>
        <taxon>Streptophyta</taxon>
        <taxon>Embryophyta</taxon>
        <taxon>Tracheophyta</taxon>
        <taxon>Spermatophyta</taxon>
        <taxon>Magnoliopsida</taxon>
        <taxon>eudicotyledons</taxon>
        <taxon>Gunneridae</taxon>
        <taxon>Pentapetalae</taxon>
        <taxon>rosids</taxon>
        <taxon>fabids</taxon>
        <taxon>Rosales</taxon>
        <taxon>Rosaceae</taxon>
        <taxon>Rosoideae</taxon>
        <taxon>Rosoideae incertae sedis</taxon>
        <taxon>Rosa</taxon>
    </lineage>
</organism>
<evidence type="ECO:0000256" key="14">
    <source>
        <dbReference type="ARBA" id="ARBA00058205"/>
    </source>
</evidence>
<evidence type="ECO:0000256" key="7">
    <source>
        <dbReference type="ARBA" id="ARBA00022801"/>
    </source>
</evidence>
<dbReference type="GO" id="GO:0047617">
    <property type="term" value="F:fatty acyl-CoA hydrolase activity"/>
    <property type="evidence" value="ECO:0007669"/>
    <property type="project" value="InterPro"/>
</dbReference>
<protein>
    <recommendedName>
        <fullName evidence="16">Acyl-coenzyme A thioesterase 13</fullName>
    </recommendedName>
    <alternativeName>
        <fullName evidence="17">Hotdog-fold thioesterase superfamily member 2</fullName>
    </alternativeName>
    <alternativeName>
        <fullName evidence="18">Thioesterase superfamily member 2</fullName>
    </alternativeName>
</protein>
<dbReference type="Gene3D" id="3.10.129.10">
    <property type="entry name" value="Hotdog Thioesterase"/>
    <property type="match status" value="1"/>
</dbReference>
<keyword evidence="11" id="KW-0206">Cytoskeleton</keyword>
<dbReference type="InterPro" id="IPR029069">
    <property type="entry name" value="HotDog_dom_sf"/>
</dbReference>
<evidence type="ECO:0000256" key="12">
    <source>
        <dbReference type="ARBA" id="ARBA00023242"/>
    </source>
</evidence>
<gene>
    <name evidence="21" type="ORF">RchiOBHm_Chr5g0068391</name>
</gene>
<dbReference type="AlphaFoldDB" id="A0A2P6QJN6"/>
<feature type="compositionally biased region" description="Acidic residues" evidence="19">
    <location>
        <begin position="1"/>
        <end position="10"/>
    </location>
</feature>
<evidence type="ECO:0000256" key="4">
    <source>
        <dbReference type="ARBA" id="ARBA00004514"/>
    </source>
</evidence>
<sequence length="169" mass="18167">MAPIGGEDEDVNMKKKAKESLELSQDESEAVSRIVVPAQRPGESSIYDMFSLRGIRVDRALPGFVVCTLKVPPRLTDRAGNLAQGAIANLVDVVGASVAYIHGLPMNVSVDISVSYMSKAKLDDELEITSQRLGRRGGYSGAIVILRNKATGEVVAEGRHSMFRPAAKL</sequence>
<comment type="subcellular location">
    <subcellularLocation>
        <location evidence="3">Cytoplasm</location>
        <location evidence="3">Cytoskeleton</location>
        <location evidence="3">Spindle</location>
    </subcellularLocation>
    <subcellularLocation>
        <location evidence="4">Cytoplasm</location>
        <location evidence="4">Cytosol</location>
    </subcellularLocation>
    <subcellularLocation>
        <location evidence="2">Mitochondrion</location>
    </subcellularLocation>
    <subcellularLocation>
        <location evidence="1">Nucleus</location>
    </subcellularLocation>
</comment>
<keyword evidence="6" id="KW-0963">Cytoplasm</keyword>
<keyword evidence="12" id="KW-0539">Nucleus</keyword>
<comment type="subunit">
    <text evidence="15">Homotetramer. Interacts with PCTP.</text>
</comment>
<dbReference type="Proteomes" id="UP000238479">
    <property type="component" value="Chromosome 5"/>
</dbReference>